<sequence>MAIKAQALADFVAEFFTSELPPSRNKVTPWSLHADGASGHQYQWVRILLTSPMGVALHRAITLQFKVTNNQAKYEALIAGLNFALGMPVKHIQTFSDSQQIVNQVNRIYETKDEVLKKYLMKVQSLISLFDDFSLMHVRREENQVADQLAKRGLPDFHQYQTFERSGYECAEIQNTEQTPAGWTESSII</sequence>
<dbReference type="EMBL" id="KZ451932">
    <property type="protein sequence ID" value="PKA61077.1"/>
    <property type="molecule type" value="Genomic_DNA"/>
</dbReference>
<gene>
    <name evidence="2" type="ORF">AXF42_Ash005973</name>
</gene>
<dbReference type="GO" id="GO:0004523">
    <property type="term" value="F:RNA-DNA hybrid ribonuclease activity"/>
    <property type="evidence" value="ECO:0007669"/>
    <property type="project" value="InterPro"/>
</dbReference>
<dbReference type="Pfam" id="PF13456">
    <property type="entry name" value="RVT_3"/>
    <property type="match status" value="1"/>
</dbReference>
<dbReference type="SUPFAM" id="SSF53098">
    <property type="entry name" value="Ribonuclease H-like"/>
    <property type="match status" value="1"/>
</dbReference>
<dbReference type="InterPro" id="IPR002156">
    <property type="entry name" value="RNaseH_domain"/>
</dbReference>
<dbReference type="Proteomes" id="UP000236161">
    <property type="component" value="Unassembled WGS sequence"/>
</dbReference>
<dbReference type="CDD" id="cd09279">
    <property type="entry name" value="RNase_HI_like"/>
    <property type="match status" value="1"/>
</dbReference>
<name>A0A2I0AZV3_9ASPA</name>
<evidence type="ECO:0000313" key="3">
    <source>
        <dbReference type="Proteomes" id="UP000236161"/>
    </source>
</evidence>
<protein>
    <recommendedName>
        <fullName evidence="1">RNase H type-1 domain-containing protein</fullName>
    </recommendedName>
</protein>
<evidence type="ECO:0000259" key="1">
    <source>
        <dbReference type="PROSITE" id="PS50879"/>
    </source>
</evidence>
<dbReference type="OrthoDB" id="2016287at2759"/>
<feature type="domain" description="RNase H type-1" evidence="1">
    <location>
        <begin position="26"/>
        <end position="155"/>
    </location>
</feature>
<dbReference type="GO" id="GO:0003676">
    <property type="term" value="F:nucleic acid binding"/>
    <property type="evidence" value="ECO:0007669"/>
    <property type="project" value="InterPro"/>
</dbReference>
<reference evidence="2 3" key="1">
    <citation type="journal article" date="2017" name="Nature">
        <title>The Apostasia genome and the evolution of orchids.</title>
        <authorList>
            <person name="Zhang G.Q."/>
            <person name="Liu K.W."/>
            <person name="Li Z."/>
            <person name="Lohaus R."/>
            <person name="Hsiao Y.Y."/>
            <person name="Niu S.C."/>
            <person name="Wang J.Y."/>
            <person name="Lin Y.C."/>
            <person name="Xu Q."/>
            <person name="Chen L.J."/>
            <person name="Yoshida K."/>
            <person name="Fujiwara S."/>
            <person name="Wang Z.W."/>
            <person name="Zhang Y.Q."/>
            <person name="Mitsuda N."/>
            <person name="Wang M."/>
            <person name="Liu G.H."/>
            <person name="Pecoraro L."/>
            <person name="Huang H.X."/>
            <person name="Xiao X.J."/>
            <person name="Lin M."/>
            <person name="Wu X.Y."/>
            <person name="Wu W.L."/>
            <person name="Chen Y.Y."/>
            <person name="Chang S.B."/>
            <person name="Sakamoto S."/>
            <person name="Ohme-Takagi M."/>
            <person name="Yagi M."/>
            <person name="Zeng S.J."/>
            <person name="Shen C.Y."/>
            <person name="Yeh C.M."/>
            <person name="Luo Y.B."/>
            <person name="Tsai W.C."/>
            <person name="Van de Peer Y."/>
            <person name="Liu Z.J."/>
        </authorList>
    </citation>
    <scope>NUCLEOTIDE SEQUENCE [LARGE SCALE GENOMIC DNA]</scope>
    <source>
        <strain evidence="3">cv. Shenzhen</strain>
        <tissue evidence="2">Stem</tissue>
    </source>
</reference>
<proteinExistence type="predicted"/>
<dbReference type="InterPro" id="IPR036397">
    <property type="entry name" value="RNaseH_sf"/>
</dbReference>
<organism evidence="2 3">
    <name type="scientific">Apostasia shenzhenica</name>
    <dbReference type="NCBI Taxonomy" id="1088818"/>
    <lineage>
        <taxon>Eukaryota</taxon>
        <taxon>Viridiplantae</taxon>
        <taxon>Streptophyta</taxon>
        <taxon>Embryophyta</taxon>
        <taxon>Tracheophyta</taxon>
        <taxon>Spermatophyta</taxon>
        <taxon>Magnoliopsida</taxon>
        <taxon>Liliopsida</taxon>
        <taxon>Asparagales</taxon>
        <taxon>Orchidaceae</taxon>
        <taxon>Apostasioideae</taxon>
        <taxon>Apostasia</taxon>
    </lineage>
</organism>
<dbReference type="PROSITE" id="PS50879">
    <property type="entry name" value="RNASE_H_1"/>
    <property type="match status" value="1"/>
</dbReference>
<accession>A0A2I0AZV3</accession>
<dbReference type="PANTHER" id="PTHR48475:SF2">
    <property type="entry name" value="RIBONUCLEASE H"/>
    <property type="match status" value="1"/>
</dbReference>
<dbReference type="InterPro" id="IPR012337">
    <property type="entry name" value="RNaseH-like_sf"/>
</dbReference>
<dbReference type="Gene3D" id="3.30.420.10">
    <property type="entry name" value="Ribonuclease H-like superfamily/Ribonuclease H"/>
    <property type="match status" value="1"/>
</dbReference>
<evidence type="ECO:0000313" key="2">
    <source>
        <dbReference type="EMBL" id="PKA61077.1"/>
    </source>
</evidence>
<keyword evidence="3" id="KW-1185">Reference proteome</keyword>
<dbReference type="AlphaFoldDB" id="A0A2I0AZV3"/>
<dbReference type="PANTHER" id="PTHR48475">
    <property type="entry name" value="RIBONUCLEASE H"/>
    <property type="match status" value="1"/>
</dbReference>